<evidence type="ECO:0000259" key="2">
    <source>
        <dbReference type="SMART" id="SM00507"/>
    </source>
</evidence>
<feature type="domain" description="HNH nuclease" evidence="2">
    <location>
        <begin position="120"/>
        <end position="172"/>
    </location>
</feature>
<dbReference type="RefSeq" id="WP_129588115.1">
    <property type="nucleotide sequence ID" value="NZ_FXBM01000004.1"/>
</dbReference>
<dbReference type="SMART" id="SM00507">
    <property type="entry name" value="HNHc"/>
    <property type="match status" value="1"/>
</dbReference>
<dbReference type="OrthoDB" id="3261064at2"/>
<dbReference type="Pfam" id="PF02720">
    <property type="entry name" value="DUF222"/>
    <property type="match status" value="1"/>
</dbReference>
<sequence length="290" mass="31116">DGDGLVDGDQRTLAQLRADALTDLLCDGDITGTTPVDRDADRSAPAFASGVRAEIRLTVPATTAAGLDDTAADLDGYGAVPADVARELVGVGTSFVQVLTEEHTGRVVSVGRTHRVPPPRMRLHLQLRDQTCRFPGCTRPAARAEADHTIEWRNGGPTALHNLASLCIAHHHVRHGDRWTYTLHPDGTAERTTPPDAASPPDHPPSPADHPNHPHDRTSTTRHPSEPPARTLREHVGLDTPLRGYSTSRQRAGRLRTAPSPRLRARPSPVSSAPPARYAAAQPSPSVTRS</sequence>
<dbReference type="CDD" id="cd00085">
    <property type="entry name" value="HNHc"/>
    <property type="match status" value="1"/>
</dbReference>
<feature type="compositionally biased region" description="Basic and acidic residues" evidence="1">
    <location>
        <begin position="210"/>
        <end position="237"/>
    </location>
</feature>
<evidence type="ECO:0000256" key="1">
    <source>
        <dbReference type="SAM" id="MobiDB-lite"/>
    </source>
</evidence>
<feature type="non-terminal residue" evidence="3">
    <location>
        <position position="1"/>
    </location>
</feature>
<organism evidence="3 4">
    <name type="scientific">Rathayibacter oskolensis</name>
    <dbReference type="NCBI Taxonomy" id="1891671"/>
    <lineage>
        <taxon>Bacteria</taxon>
        <taxon>Bacillati</taxon>
        <taxon>Actinomycetota</taxon>
        <taxon>Actinomycetes</taxon>
        <taxon>Micrococcales</taxon>
        <taxon>Microbacteriaceae</taxon>
        <taxon>Rathayibacter</taxon>
    </lineage>
</organism>
<dbReference type="Proteomes" id="UP000193711">
    <property type="component" value="Unassembled WGS sequence"/>
</dbReference>
<dbReference type="InterPro" id="IPR003870">
    <property type="entry name" value="DUF222"/>
</dbReference>
<dbReference type="STRING" id="1891671.SAMN06295885_3479"/>
<evidence type="ECO:0000313" key="3">
    <source>
        <dbReference type="EMBL" id="SMH50234.1"/>
    </source>
</evidence>
<proteinExistence type="predicted"/>
<reference evidence="4" key="1">
    <citation type="submission" date="2017-04" db="EMBL/GenBank/DDBJ databases">
        <authorList>
            <person name="Varghese N."/>
            <person name="Submissions S."/>
        </authorList>
    </citation>
    <scope>NUCLEOTIDE SEQUENCE [LARGE SCALE GENOMIC DNA]</scope>
    <source>
        <strain evidence="4">VKM Ac-2121</strain>
    </source>
</reference>
<protein>
    <recommendedName>
        <fullName evidence="2">HNH nuclease domain-containing protein</fullName>
    </recommendedName>
</protein>
<feature type="compositionally biased region" description="Pro residues" evidence="1">
    <location>
        <begin position="197"/>
        <end position="208"/>
    </location>
</feature>
<dbReference type="InterPro" id="IPR003615">
    <property type="entry name" value="HNH_nuc"/>
</dbReference>
<feature type="region of interest" description="Disordered" evidence="1">
    <location>
        <begin position="182"/>
        <end position="290"/>
    </location>
</feature>
<name>A0A1X7PFS3_9MICO</name>
<feature type="compositionally biased region" description="Low complexity" evidence="1">
    <location>
        <begin position="255"/>
        <end position="290"/>
    </location>
</feature>
<dbReference type="AlphaFoldDB" id="A0A1X7PFS3"/>
<evidence type="ECO:0000313" key="4">
    <source>
        <dbReference type="Proteomes" id="UP000193711"/>
    </source>
</evidence>
<keyword evidence="4" id="KW-1185">Reference proteome</keyword>
<dbReference type="Gene3D" id="1.10.30.50">
    <property type="match status" value="1"/>
</dbReference>
<accession>A0A1X7PFS3</accession>
<gene>
    <name evidence="3" type="ORF">SAMN06295885_3479</name>
</gene>
<dbReference type="EMBL" id="FXBM01000004">
    <property type="protein sequence ID" value="SMH50234.1"/>
    <property type="molecule type" value="Genomic_DNA"/>
</dbReference>